<evidence type="ECO:0000256" key="3">
    <source>
        <dbReference type="ARBA" id="ARBA00023163"/>
    </source>
</evidence>
<dbReference type="InterPro" id="IPR008920">
    <property type="entry name" value="TF_FadR/GntR_C"/>
</dbReference>
<dbReference type="InterPro" id="IPR036388">
    <property type="entry name" value="WH-like_DNA-bd_sf"/>
</dbReference>
<proteinExistence type="predicted"/>
<name>A0A940S9U7_9PROT</name>
<feature type="domain" description="HTH gntR-type" evidence="4">
    <location>
        <begin position="27"/>
        <end position="94"/>
    </location>
</feature>
<keyword evidence="6" id="KW-1185">Reference proteome</keyword>
<evidence type="ECO:0000256" key="1">
    <source>
        <dbReference type="ARBA" id="ARBA00023015"/>
    </source>
</evidence>
<dbReference type="PROSITE" id="PS50949">
    <property type="entry name" value="HTH_GNTR"/>
    <property type="match status" value="1"/>
</dbReference>
<dbReference type="SMART" id="SM00345">
    <property type="entry name" value="HTH_GNTR"/>
    <property type="match status" value="2"/>
</dbReference>
<dbReference type="GO" id="GO:0003677">
    <property type="term" value="F:DNA binding"/>
    <property type="evidence" value="ECO:0007669"/>
    <property type="project" value="UniProtKB-KW"/>
</dbReference>
<dbReference type="Gene3D" id="1.20.120.530">
    <property type="entry name" value="GntR ligand-binding domain-like"/>
    <property type="match status" value="1"/>
</dbReference>
<dbReference type="PANTHER" id="PTHR43537">
    <property type="entry name" value="TRANSCRIPTIONAL REGULATOR, GNTR FAMILY"/>
    <property type="match status" value="1"/>
</dbReference>
<organism evidence="5 6">
    <name type="scientific">Roseomonas indoligenes</name>
    <dbReference type="NCBI Taxonomy" id="2820811"/>
    <lineage>
        <taxon>Bacteria</taxon>
        <taxon>Pseudomonadati</taxon>
        <taxon>Pseudomonadota</taxon>
        <taxon>Alphaproteobacteria</taxon>
        <taxon>Acetobacterales</taxon>
        <taxon>Roseomonadaceae</taxon>
        <taxon>Roseomonas</taxon>
    </lineage>
</organism>
<keyword evidence="2" id="KW-0238">DNA-binding</keyword>
<dbReference type="SUPFAM" id="SSF46785">
    <property type="entry name" value="Winged helix' DNA-binding domain"/>
    <property type="match status" value="1"/>
</dbReference>
<dbReference type="EMBL" id="JAGIZA010000018">
    <property type="protein sequence ID" value="MBP0495522.1"/>
    <property type="molecule type" value="Genomic_DNA"/>
</dbReference>
<dbReference type="Pfam" id="PF00392">
    <property type="entry name" value="GntR"/>
    <property type="match status" value="1"/>
</dbReference>
<dbReference type="InterPro" id="IPR000524">
    <property type="entry name" value="Tscrpt_reg_HTH_GntR"/>
</dbReference>
<keyword evidence="1" id="KW-0805">Transcription regulation</keyword>
<sequence>MTAPDGPAGVREFPVLPMSDTTRRMTGRVVTEAAAAISALVADGTLKPGDRLLAQRLADLLGVSRFPIGQAMRILADRGLLTADPGRGFSVASDGPDHAASYRAERGHDDLTSAYFRIAEDRLAGALPDTISEQAMRDRYGLGRGQLSQLLNRMAGEGWAERRPGYGWRFSAVLTTPTALEQSYRLRLAIEPASLLEPGYCLARETLLRCRAVEERMLGGEIETASADALYDRGVRFHEAIVGASGNPFFLDTLKRVNRIRRLLVYRSLADRSRYRRQAAEHLELLRLIERGAQIEAAGLLRAHLQGVMEKLSTVRPLLEAKQHPSG</sequence>
<dbReference type="InterPro" id="IPR036390">
    <property type="entry name" value="WH_DNA-bd_sf"/>
</dbReference>
<dbReference type="Gene3D" id="1.10.10.10">
    <property type="entry name" value="Winged helix-like DNA-binding domain superfamily/Winged helix DNA-binding domain"/>
    <property type="match status" value="1"/>
</dbReference>
<comment type="caution">
    <text evidence="5">The sequence shown here is derived from an EMBL/GenBank/DDBJ whole genome shotgun (WGS) entry which is preliminary data.</text>
</comment>
<evidence type="ECO:0000313" key="6">
    <source>
        <dbReference type="Proteomes" id="UP000677537"/>
    </source>
</evidence>
<dbReference type="SUPFAM" id="SSF48008">
    <property type="entry name" value="GntR ligand-binding domain-like"/>
    <property type="match status" value="1"/>
</dbReference>
<dbReference type="Pfam" id="PF07729">
    <property type="entry name" value="FCD"/>
    <property type="match status" value="1"/>
</dbReference>
<dbReference type="AlphaFoldDB" id="A0A940S9U7"/>
<dbReference type="Proteomes" id="UP000677537">
    <property type="component" value="Unassembled WGS sequence"/>
</dbReference>
<dbReference type="SMART" id="SM00895">
    <property type="entry name" value="FCD"/>
    <property type="match status" value="1"/>
</dbReference>
<protein>
    <submittedName>
        <fullName evidence="5">GntR family transcriptional regulator</fullName>
    </submittedName>
</protein>
<evidence type="ECO:0000313" key="5">
    <source>
        <dbReference type="EMBL" id="MBP0495522.1"/>
    </source>
</evidence>
<gene>
    <name evidence="5" type="ORF">J5Y10_22240</name>
</gene>
<keyword evidence="3" id="KW-0804">Transcription</keyword>
<evidence type="ECO:0000256" key="2">
    <source>
        <dbReference type="ARBA" id="ARBA00023125"/>
    </source>
</evidence>
<evidence type="ECO:0000259" key="4">
    <source>
        <dbReference type="PROSITE" id="PS50949"/>
    </source>
</evidence>
<dbReference type="PANTHER" id="PTHR43537:SF52">
    <property type="entry name" value="FATTY ACID METABOLISM REGULATOR PROTEIN"/>
    <property type="match status" value="1"/>
</dbReference>
<dbReference type="InterPro" id="IPR011711">
    <property type="entry name" value="GntR_C"/>
</dbReference>
<dbReference type="GO" id="GO:0003700">
    <property type="term" value="F:DNA-binding transcription factor activity"/>
    <property type="evidence" value="ECO:0007669"/>
    <property type="project" value="InterPro"/>
</dbReference>
<accession>A0A940S9U7</accession>
<reference evidence="5" key="1">
    <citation type="submission" date="2021-03" db="EMBL/GenBank/DDBJ databases">
        <authorList>
            <person name="So Y."/>
        </authorList>
    </citation>
    <scope>NUCLEOTIDE SEQUENCE</scope>
    <source>
        <strain evidence="5">SG15</strain>
    </source>
</reference>